<keyword evidence="2" id="KW-1185">Reference proteome</keyword>
<dbReference type="Proteomes" id="UP000189777">
    <property type="component" value="Unassembled WGS sequence"/>
</dbReference>
<dbReference type="STRING" id="526729.SAMN04324258_3102"/>
<dbReference type="Pfam" id="PF05120">
    <property type="entry name" value="GvpG"/>
    <property type="match status" value="1"/>
</dbReference>
<dbReference type="AlphaFoldDB" id="A0A1T5L7Z5"/>
<proteinExistence type="predicted"/>
<evidence type="ECO:0000313" key="2">
    <source>
        <dbReference type="Proteomes" id="UP000189777"/>
    </source>
</evidence>
<accession>A0A1T5L7Z5</accession>
<dbReference type="OrthoDB" id="3541554at2"/>
<dbReference type="RefSeq" id="WP_079575353.1">
    <property type="nucleotide sequence ID" value="NZ_FUZQ01000005.1"/>
</dbReference>
<reference evidence="1 2" key="1">
    <citation type="submission" date="2017-02" db="EMBL/GenBank/DDBJ databases">
        <authorList>
            <person name="Peterson S.W."/>
        </authorList>
    </citation>
    <scope>NUCLEOTIDE SEQUENCE [LARGE SCALE GENOMIC DNA]</scope>
    <source>
        <strain evidence="1 2">DSM 21481</strain>
    </source>
</reference>
<name>A0A1T5L7Z5_9MICO</name>
<sequence>MGLLSSIVLLPLAPVRGVAWVAEQVRSEAEREWYDPGTIRKQLDEVARAREEESISASEAEAVERELVARLLESSRRRRGGVR</sequence>
<protein>
    <submittedName>
        <fullName evidence="1">Gas vesicle protein G</fullName>
    </submittedName>
</protein>
<dbReference type="EMBL" id="FUZQ01000005">
    <property type="protein sequence ID" value="SKC72101.1"/>
    <property type="molecule type" value="Genomic_DNA"/>
</dbReference>
<gene>
    <name evidence="1" type="ORF">SAMN04324258_3102</name>
</gene>
<organism evidence="1 2">
    <name type="scientific">Krasilnikoviella flava</name>
    <dbReference type="NCBI Taxonomy" id="526729"/>
    <lineage>
        <taxon>Bacteria</taxon>
        <taxon>Bacillati</taxon>
        <taxon>Actinomycetota</taxon>
        <taxon>Actinomycetes</taxon>
        <taxon>Micrococcales</taxon>
        <taxon>Promicromonosporaceae</taxon>
        <taxon>Krasilnikoviella</taxon>
    </lineage>
</organism>
<evidence type="ECO:0000313" key="1">
    <source>
        <dbReference type="EMBL" id="SKC72101.1"/>
    </source>
</evidence>
<dbReference type="InterPro" id="IPR007804">
    <property type="entry name" value="GvpG"/>
</dbReference>